<evidence type="ECO:0000313" key="8">
    <source>
        <dbReference type="EMBL" id="KAE9324707.1"/>
    </source>
</evidence>
<evidence type="ECO:0000313" key="11">
    <source>
        <dbReference type="Proteomes" id="UP000437068"/>
    </source>
</evidence>
<sequence>MRCSWFSASCWAKCVVVAWPSCSWSSAFRTSIADGALTGAVRICEAFYSPKSACGTRSWLDTGLGTVVAYRAPS</sequence>
<dbReference type="Proteomes" id="UP000441208">
    <property type="component" value="Unassembled WGS sequence"/>
</dbReference>
<dbReference type="EMBL" id="QXFZ01002327">
    <property type="protein sequence ID" value="KAE9078253.1"/>
    <property type="molecule type" value="Genomic_DNA"/>
</dbReference>
<dbReference type="Proteomes" id="UP000429523">
    <property type="component" value="Unassembled WGS sequence"/>
</dbReference>
<dbReference type="Proteomes" id="UP000440367">
    <property type="component" value="Unassembled WGS sequence"/>
</dbReference>
<protein>
    <recommendedName>
        <fullName evidence="16">Secreted protein</fullName>
    </recommendedName>
</protein>
<dbReference type="Proteomes" id="UP000440732">
    <property type="component" value="Unassembled WGS sequence"/>
</dbReference>
<dbReference type="AlphaFoldDB" id="A0A6A3X7Y6"/>
<dbReference type="EMBL" id="QXGE01001022">
    <property type="protein sequence ID" value="KAE9299134.1"/>
    <property type="molecule type" value="Genomic_DNA"/>
</dbReference>
<keyword evidence="10" id="KW-1185">Reference proteome</keyword>
<dbReference type="EMBL" id="QXGF01001142">
    <property type="protein sequence ID" value="KAE8932232.1"/>
    <property type="molecule type" value="Genomic_DNA"/>
</dbReference>
<organism evidence="5 10">
    <name type="scientific">Phytophthora fragariae</name>
    <dbReference type="NCBI Taxonomy" id="53985"/>
    <lineage>
        <taxon>Eukaryota</taxon>
        <taxon>Sar</taxon>
        <taxon>Stramenopiles</taxon>
        <taxon>Oomycota</taxon>
        <taxon>Peronosporomycetes</taxon>
        <taxon>Peronosporales</taxon>
        <taxon>Peronosporaceae</taxon>
        <taxon>Phytophthora</taxon>
    </lineage>
</organism>
<evidence type="ECO:0000313" key="14">
    <source>
        <dbReference type="Proteomes" id="UP000441208"/>
    </source>
</evidence>
<evidence type="ECO:0000313" key="15">
    <source>
        <dbReference type="Proteomes" id="UP000486351"/>
    </source>
</evidence>
<dbReference type="Proteomes" id="UP000433483">
    <property type="component" value="Unassembled WGS sequence"/>
</dbReference>
<evidence type="ECO:0008006" key="16">
    <source>
        <dbReference type="Google" id="ProtNLM"/>
    </source>
</evidence>
<dbReference type="EMBL" id="QXGA01001000">
    <property type="protein sequence ID" value="KAE9132426.1"/>
    <property type="molecule type" value="Genomic_DNA"/>
</dbReference>
<evidence type="ECO:0000313" key="7">
    <source>
        <dbReference type="EMBL" id="KAE9299134.1"/>
    </source>
</evidence>
<keyword evidence="1" id="KW-0732">Signal</keyword>
<feature type="chain" id="PRO_5036166572" description="Secreted protein" evidence="1">
    <location>
        <begin position="19"/>
        <end position="74"/>
    </location>
</feature>
<proteinExistence type="predicted"/>
<evidence type="ECO:0000256" key="1">
    <source>
        <dbReference type="SAM" id="SignalP"/>
    </source>
</evidence>
<accession>A0A6A3X7Y6</accession>
<comment type="caution">
    <text evidence="5">The sequence shown here is derived from an EMBL/GenBank/DDBJ whole genome shotgun (WGS) entry which is preliminary data.</text>
</comment>
<dbReference type="Proteomes" id="UP000437068">
    <property type="component" value="Unassembled WGS sequence"/>
</dbReference>
<dbReference type="EMBL" id="QXGD01001105">
    <property type="protein sequence ID" value="KAE9214617.1"/>
    <property type="molecule type" value="Genomic_DNA"/>
</dbReference>
<gene>
    <name evidence="7" type="ORF">PF001_g15583</name>
    <name evidence="6" type="ORF">PF002_g17617</name>
    <name evidence="5" type="ORF">PF005_g16504</name>
    <name evidence="4" type="ORF">PF006_g15286</name>
    <name evidence="3" type="ORF">PF007_g23937</name>
    <name evidence="8" type="ORF">PF008_g17045</name>
    <name evidence="2" type="ORF">PF009_g17726</name>
</gene>
<evidence type="ECO:0000313" key="6">
    <source>
        <dbReference type="EMBL" id="KAE9214617.1"/>
    </source>
</evidence>
<dbReference type="EMBL" id="QXFY01001206">
    <property type="protein sequence ID" value="KAE9324707.1"/>
    <property type="molecule type" value="Genomic_DNA"/>
</dbReference>
<reference evidence="9 10" key="1">
    <citation type="submission" date="2018-08" db="EMBL/GenBank/DDBJ databases">
        <title>Genomic investigation of the strawberry pathogen Phytophthora fragariae indicates pathogenicity is determined by transcriptional variation in three key races.</title>
        <authorList>
            <person name="Adams T.M."/>
            <person name="Armitage A.D."/>
            <person name="Sobczyk M.K."/>
            <person name="Bates H.J."/>
            <person name="Dunwell J.M."/>
            <person name="Nellist C.F."/>
            <person name="Harrison R.J."/>
        </authorList>
    </citation>
    <scope>NUCLEOTIDE SEQUENCE [LARGE SCALE GENOMIC DNA]</scope>
    <source>
        <strain evidence="7 11">A4</strain>
        <strain evidence="6 12">BC-1</strain>
        <strain evidence="5 10">NOV-27</strain>
        <strain evidence="4 13">NOV-5</strain>
        <strain evidence="3 14">NOV-71</strain>
        <strain evidence="8 15">NOV-77</strain>
        <strain evidence="2 9">NOV-9</strain>
    </source>
</reference>
<evidence type="ECO:0000313" key="10">
    <source>
        <dbReference type="Proteomes" id="UP000433483"/>
    </source>
</evidence>
<evidence type="ECO:0000313" key="9">
    <source>
        <dbReference type="Proteomes" id="UP000429523"/>
    </source>
</evidence>
<evidence type="ECO:0000313" key="3">
    <source>
        <dbReference type="EMBL" id="KAE9078253.1"/>
    </source>
</evidence>
<evidence type="ECO:0000313" key="2">
    <source>
        <dbReference type="EMBL" id="KAE8932232.1"/>
    </source>
</evidence>
<evidence type="ECO:0000313" key="5">
    <source>
        <dbReference type="EMBL" id="KAE9197453.1"/>
    </source>
</evidence>
<dbReference type="Proteomes" id="UP000486351">
    <property type="component" value="Unassembled WGS sequence"/>
</dbReference>
<evidence type="ECO:0000313" key="12">
    <source>
        <dbReference type="Proteomes" id="UP000440367"/>
    </source>
</evidence>
<dbReference type="EMBL" id="QXGB01001083">
    <property type="protein sequence ID" value="KAE9197453.1"/>
    <property type="molecule type" value="Genomic_DNA"/>
</dbReference>
<feature type="signal peptide" evidence="1">
    <location>
        <begin position="1"/>
        <end position="18"/>
    </location>
</feature>
<name>A0A6A3X7Y6_9STRA</name>
<evidence type="ECO:0000313" key="13">
    <source>
        <dbReference type="Proteomes" id="UP000440732"/>
    </source>
</evidence>
<evidence type="ECO:0000313" key="4">
    <source>
        <dbReference type="EMBL" id="KAE9132426.1"/>
    </source>
</evidence>